<organism evidence="1">
    <name type="scientific">uncultured Caudovirales phage</name>
    <dbReference type="NCBI Taxonomy" id="2100421"/>
    <lineage>
        <taxon>Viruses</taxon>
        <taxon>Duplodnaviria</taxon>
        <taxon>Heunggongvirae</taxon>
        <taxon>Uroviricota</taxon>
        <taxon>Caudoviricetes</taxon>
        <taxon>Peduoviridae</taxon>
        <taxon>Maltschvirus</taxon>
        <taxon>Maltschvirus maltsch</taxon>
    </lineage>
</organism>
<reference evidence="1" key="1">
    <citation type="submission" date="2020-05" db="EMBL/GenBank/DDBJ databases">
        <authorList>
            <person name="Chiriac C."/>
            <person name="Salcher M."/>
            <person name="Ghai R."/>
            <person name="Kavagutti S V."/>
        </authorList>
    </citation>
    <scope>NUCLEOTIDE SEQUENCE</scope>
</reference>
<dbReference type="EMBL" id="LR797178">
    <property type="protein sequence ID" value="CAB4191640.1"/>
    <property type="molecule type" value="Genomic_DNA"/>
</dbReference>
<protein>
    <submittedName>
        <fullName evidence="1">Uncharacterized protein</fullName>
    </submittedName>
</protein>
<evidence type="ECO:0000313" key="1">
    <source>
        <dbReference type="EMBL" id="CAB4191640.1"/>
    </source>
</evidence>
<sequence length="93" mass="10148">MSQFEFIVGYTSDRLSAPVHAVPAILSEKKLGDDGAVRIEADHNGKTLCGRGVSDIMPRVGFGVAIFERGDCEQPAFAICTACEEEFERRRAT</sequence>
<accession>A0A6J5R2X9</accession>
<name>A0A6J5R2X9_9CAUD</name>
<proteinExistence type="predicted"/>
<gene>
    <name evidence="1" type="ORF">UFOVP1229_67</name>
</gene>